<dbReference type="SUPFAM" id="SSF51735">
    <property type="entry name" value="NAD(P)-binding Rossmann-fold domains"/>
    <property type="match status" value="1"/>
</dbReference>
<name>A0ABN1BS67_9BURK</name>
<dbReference type="EMBL" id="BAAAEN010000006">
    <property type="protein sequence ID" value="GAA0504469.1"/>
    <property type="molecule type" value="Genomic_DNA"/>
</dbReference>
<dbReference type="Proteomes" id="UP001501706">
    <property type="component" value="Unassembled WGS sequence"/>
</dbReference>
<sequence length="256" mass="27081">MRQDRESSRKLLVVGGCGGIGARLVERAIEDGYQVTVFDLDRSISNAKLHDHARYVACDVSDEASVDRAFSELQSSNSGLDHLVNLSGYTGERIDAVDMTISQWNAILQTNLTGAFLVARKAGPLLARSAAPKQLPSAVFISSTFGVRVPHKGYAPYAAAKAGVINLVRALATEWAPSVRVNGIAPGAVNTPFLKGGTGRLEKKSGLDVEAFVATVPLRRLGEPDDIVGPILFLLGPDAAYLTGQTLHVNGGGYAP</sequence>
<accession>A0ABN1BS67</accession>
<dbReference type="Gene3D" id="3.40.50.720">
    <property type="entry name" value="NAD(P)-binding Rossmann-like Domain"/>
    <property type="match status" value="1"/>
</dbReference>
<comment type="caution">
    <text evidence="3">The sequence shown here is derived from an EMBL/GenBank/DDBJ whole genome shotgun (WGS) entry which is preliminary data.</text>
</comment>
<evidence type="ECO:0000256" key="2">
    <source>
        <dbReference type="ARBA" id="ARBA00023002"/>
    </source>
</evidence>
<dbReference type="PRINTS" id="PR00081">
    <property type="entry name" value="GDHRDH"/>
</dbReference>
<dbReference type="InterPro" id="IPR002347">
    <property type="entry name" value="SDR_fam"/>
</dbReference>
<proteinExistence type="inferred from homology"/>
<dbReference type="RefSeq" id="WP_343927517.1">
    <property type="nucleotide sequence ID" value="NZ_BAAAEN010000006.1"/>
</dbReference>
<reference evidence="3 4" key="1">
    <citation type="journal article" date="2019" name="Int. J. Syst. Evol. Microbiol.">
        <title>The Global Catalogue of Microorganisms (GCM) 10K type strain sequencing project: providing services to taxonomists for standard genome sequencing and annotation.</title>
        <authorList>
            <consortium name="The Broad Institute Genomics Platform"/>
            <consortium name="The Broad Institute Genome Sequencing Center for Infectious Disease"/>
            <person name="Wu L."/>
            <person name="Ma J."/>
        </authorList>
    </citation>
    <scope>NUCLEOTIDE SEQUENCE [LARGE SCALE GENOMIC DNA]</scope>
    <source>
        <strain evidence="3 4">JCM 14330</strain>
    </source>
</reference>
<evidence type="ECO:0000256" key="1">
    <source>
        <dbReference type="ARBA" id="ARBA00006484"/>
    </source>
</evidence>
<evidence type="ECO:0000313" key="3">
    <source>
        <dbReference type="EMBL" id="GAA0504469.1"/>
    </source>
</evidence>
<keyword evidence="4" id="KW-1185">Reference proteome</keyword>
<protein>
    <submittedName>
        <fullName evidence="3">SDR family oxidoreductase</fullName>
    </submittedName>
</protein>
<dbReference type="PANTHER" id="PTHR42760:SF133">
    <property type="entry name" value="3-OXOACYL-[ACYL-CARRIER-PROTEIN] REDUCTASE"/>
    <property type="match status" value="1"/>
</dbReference>
<comment type="similarity">
    <text evidence="1">Belongs to the short-chain dehydrogenases/reductases (SDR) family.</text>
</comment>
<dbReference type="CDD" id="cd05233">
    <property type="entry name" value="SDR_c"/>
    <property type="match status" value="1"/>
</dbReference>
<organism evidence="3 4">
    <name type="scientific">Pigmentiphaga daeguensis</name>
    <dbReference type="NCBI Taxonomy" id="414049"/>
    <lineage>
        <taxon>Bacteria</taxon>
        <taxon>Pseudomonadati</taxon>
        <taxon>Pseudomonadota</taxon>
        <taxon>Betaproteobacteria</taxon>
        <taxon>Burkholderiales</taxon>
        <taxon>Alcaligenaceae</taxon>
        <taxon>Pigmentiphaga</taxon>
    </lineage>
</organism>
<gene>
    <name evidence="3" type="ORF">GCM10009097_21710</name>
</gene>
<dbReference type="PANTHER" id="PTHR42760">
    <property type="entry name" value="SHORT-CHAIN DEHYDROGENASES/REDUCTASES FAMILY MEMBER"/>
    <property type="match status" value="1"/>
</dbReference>
<dbReference type="InterPro" id="IPR036291">
    <property type="entry name" value="NAD(P)-bd_dom_sf"/>
</dbReference>
<dbReference type="Pfam" id="PF13561">
    <property type="entry name" value="adh_short_C2"/>
    <property type="match status" value="1"/>
</dbReference>
<evidence type="ECO:0000313" key="4">
    <source>
        <dbReference type="Proteomes" id="UP001501706"/>
    </source>
</evidence>
<keyword evidence="2" id="KW-0560">Oxidoreductase</keyword>